<proteinExistence type="predicted"/>
<evidence type="ECO:0000313" key="2">
    <source>
        <dbReference type="Proteomes" id="UP000552709"/>
    </source>
</evidence>
<dbReference type="Proteomes" id="UP000552709">
    <property type="component" value="Unassembled WGS sequence"/>
</dbReference>
<dbReference type="AlphaFoldDB" id="A0A7W8JTE8"/>
<gene>
    <name evidence="1" type="ORF">HNQ08_000400</name>
</gene>
<reference evidence="1 2" key="1">
    <citation type="submission" date="2020-08" db="EMBL/GenBank/DDBJ databases">
        <title>Genomic Encyclopedia of Type Strains, Phase IV (KMG-IV): sequencing the most valuable type-strain genomes for metagenomic binning, comparative biology and taxonomic classification.</title>
        <authorList>
            <person name="Goeker M."/>
        </authorList>
    </citation>
    <scope>NUCLEOTIDE SEQUENCE [LARGE SCALE GENOMIC DNA]</scope>
    <source>
        <strain evidence="1 2">DSM 27939</strain>
    </source>
</reference>
<accession>A0A7W8JTE8</accession>
<protein>
    <submittedName>
        <fullName evidence="1">Uncharacterized protein</fullName>
    </submittedName>
</protein>
<sequence>MTETPARRKKYTWQEVTNEPRGLFKVGDREFLDQDFTRKERAELLKELGEDGSAAPFIVGVLNRRRPDPQYKEVDAAWLDEMLSDEAIGRVFANLARLAGIQLNDAG</sequence>
<keyword evidence="2" id="KW-1185">Reference proteome</keyword>
<dbReference type="EMBL" id="JACHFL010000001">
    <property type="protein sequence ID" value="MBB5361329.1"/>
    <property type="molecule type" value="Genomic_DNA"/>
</dbReference>
<name>A0A7W8JTE8_9DEIO</name>
<organism evidence="1 2">
    <name type="scientific">Deinococcus humi</name>
    <dbReference type="NCBI Taxonomy" id="662880"/>
    <lineage>
        <taxon>Bacteria</taxon>
        <taxon>Thermotogati</taxon>
        <taxon>Deinococcota</taxon>
        <taxon>Deinococci</taxon>
        <taxon>Deinococcales</taxon>
        <taxon>Deinococcaceae</taxon>
        <taxon>Deinococcus</taxon>
    </lineage>
</organism>
<evidence type="ECO:0000313" key="1">
    <source>
        <dbReference type="EMBL" id="MBB5361329.1"/>
    </source>
</evidence>
<comment type="caution">
    <text evidence="1">The sequence shown here is derived from an EMBL/GenBank/DDBJ whole genome shotgun (WGS) entry which is preliminary data.</text>
</comment>
<dbReference type="RefSeq" id="WP_184127414.1">
    <property type="nucleotide sequence ID" value="NZ_JACHFL010000001.1"/>
</dbReference>